<proteinExistence type="predicted"/>
<evidence type="ECO:0000313" key="1">
    <source>
        <dbReference type="EMBL" id="MFO3707300.1"/>
    </source>
</evidence>
<protein>
    <submittedName>
        <fullName evidence="1">DUF4863 family protein</fullName>
    </submittedName>
</protein>
<gene>
    <name evidence="1" type="ORF">ACI6Q5_20535</name>
</gene>
<evidence type="ECO:0000313" key="2">
    <source>
        <dbReference type="Proteomes" id="UP001637990"/>
    </source>
</evidence>
<dbReference type="InterPro" id="IPR032345">
    <property type="entry name" value="PnbB"/>
</dbReference>
<comment type="caution">
    <text evidence="1">The sequence shown here is derived from an EMBL/GenBank/DDBJ whole genome shotgun (WGS) entry which is preliminary data.</text>
</comment>
<reference evidence="1 2" key="1">
    <citation type="submission" date="2024-11" db="EMBL/GenBank/DDBJ databases">
        <title>Genome sequencing of Xanthomonas codiaei.</title>
        <authorList>
            <person name="Studholme D.J."/>
        </authorList>
    </citation>
    <scope>NUCLEOTIDE SEQUENCE [LARGE SCALE GENOMIC DNA]</scope>
    <source>
        <strain evidence="1 2">NCPPB 4350</strain>
    </source>
</reference>
<keyword evidence="2" id="KW-1185">Reference proteome</keyword>
<accession>A0ABW9MSQ9</accession>
<dbReference type="RefSeq" id="WP_208622670.1">
    <property type="nucleotide sequence ID" value="NZ_JBJGBS010000178.1"/>
</dbReference>
<sequence length="254" mass="28140">MGTRVTYRKMNLLHLKPENKPVPCLLPNTHDPLRQTQQAHVRRYPAFCPGSAQATAVQAGTRVSDADRIDEDPMQDHREALIQRSIELLDAIKERTAGTQVERWLNRTYGPDSALFQALAELVTHGVRAGWAANEELDGAVYRRSRIAAPSERTHYFSITAVYMDSGSAQNTPDHTYRGQYHTHTYGEFNMVVPLDPGAALMGPDGWCEAGWTAPAPGSHHYPEARGGRVIALFYLPAGRIVYGPPPDEEAEAP</sequence>
<dbReference type="Proteomes" id="UP001637990">
    <property type="component" value="Unassembled WGS sequence"/>
</dbReference>
<dbReference type="Pfam" id="PF16155">
    <property type="entry name" value="PnbB"/>
    <property type="match status" value="1"/>
</dbReference>
<organism evidence="1 2">
    <name type="scientific">Xanthomonas codiaei</name>
    <dbReference type="NCBI Taxonomy" id="56463"/>
    <lineage>
        <taxon>Bacteria</taxon>
        <taxon>Pseudomonadati</taxon>
        <taxon>Pseudomonadota</taxon>
        <taxon>Gammaproteobacteria</taxon>
        <taxon>Lysobacterales</taxon>
        <taxon>Lysobacteraceae</taxon>
        <taxon>Xanthomonas</taxon>
    </lineage>
</organism>
<name>A0ABW9MSQ9_9XANT</name>
<dbReference type="EMBL" id="JBJGBS010000178">
    <property type="protein sequence ID" value="MFO3707300.1"/>
    <property type="molecule type" value="Genomic_DNA"/>
</dbReference>